<dbReference type="Gene3D" id="3.40.190.290">
    <property type="match status" value="1"/>
</dbReference>
<dbReference type="GO" id="GO:0000976">
    <property type="term" value="F:transcription cis-regulatory region binding"/>
    <property type="evidence" value="ECO:0007669"/>
    <property type="project" value="TreeGrafter"/>
</dbReference>
<evidence type="ECO:0000256" key="4">
    <source>
        <dbReference type="ARBA" id="ARBA00023163"/>
    </source>
</evidence>
<keyword evidence="7" id="KW-1185">Reference proteome</keyword>
<dbReference type="InterPro" id="IPR036390">
    <property type="entry name" value="WH_DNA-bd_sf"/>
</dbReference>
<evidence type="ECO:0000256" key="2">
    <source>
        <dbReference type="ARBA" id="ARBA00023015"/>
    </source>
</evidence>
<reference evidence="6 7" key="1">
    <citation type="journal article" date="2013" name="Genome Announc.">
        <title>Complete genome sequence of Simiduia agarivorans SA1(T), a marine bacterium able to degrade a variety of polysaccharides.</title>
        <authorList>
            <person name="Lin S.Y."/>
            <person name="Shieh W.Y."/>
            <person name="Chen J.S."/>
            <person name="Tang S.L."/>
        </authorList>
    </citation>
    <scope>NUCLEOTIDE SEQUENCE [LARGE SCALE GENOMIC DNA]</scope>
    <source>
        <strain evidence="7">DSM 21679 / JCM 13881 / BCRC 17597 / SA1</strain>
    </source>
</reference>
<comment type="similarity">
    <text evidence="1">Belongs to the LysR transcriptional regulatory family.</text>
</comment>
<dbReference type="CDD" id="cd05466">
    <property type="entry name" value="PBP2_LTTR_substrate"/>
    <property type="match status" value="1"/>
</dbReference>
<evidence type="ECO:0000313" key="7">
    <source>
        <dbReference type="Proteomes" id="UP000000466"/>
    </source>
</evidence>
<dbReference type="Gene3D" id="1.10.10.10">
    <property type="entry name" value="Winged helix-like DNA-binding domain superfamily/Winged helix DNA-binding domain"/>
    <property type="match status" value="1"/>
</dbReference>
<dbReference type="InterPro" id="IPR036388">
    <property type="entry name" value="WH-like_DNA-bd_sf"/>
</dbReference>
<evidence type="ECO:0000259" key="5">
    <source>
        <dbReference type="PROSITE" id="PS50931"/>
    </source>
</evidence>
<dbReference type="PANTHER" id="PTHR30126:SF91">
    <property type="entry name" value="LYSR FAMILY TRANSCRIPTIONAL REGULATOR"/>
    <property type="match status" value="1"/>
</dbReference>
<dbReference type="eggNOG" id="COG0583">
    <property type="taxonomic scope" value="Bacteria"/>
</dbReference>
<dbReference type="OrthoDB" id="9786526at2"/>
<dbReference type="Proteomes" id="UP000000466">
    <property type="component" value="Chromosome"/>
</dbReference>
<dbReference type="GO" id="GO:0003700">
    <property type="term" value="F:DNA-binding transcription factor activity"/>
    <property type="evidence" value="ECO:0007669"/>
    <property type="project" value="InterPro"/>
</dbReference>
<keyword evidence="4" id="KW-0804">Transcription</keyword>
<keyword evidence="3" id="KW-0238">DNA-binding</keyword>
<accession>K4KL12</accession>
<organism evidence="6 7">
    <name type="scientific">Simiduia agarivorans (strain DSM 21679 / JCM 13881 / BCRC 17597 / SA1)</name>
    <dbReference type="NCBI Taxonomy" id="1117647"/>
    <lineage>
        <taxon>Bacteria</taxon>
        <taxon>Pseudomonadati</taxon>
        <taxon>Pseudomonadota</taxon>
        <taxon>Gammaproteobacteria</taxon>
        <taxon>Cellvibrionales</taxon>
        <taxon>Cellvibrionaceae</taxon>
        <taxon>Simiduia</taxon>
    </lineage>
</organism>
<dbReference type="PROSITE" id="PS50931">
    <property type="entry name" value="HTH_LYSR"/>
    <property type="match status" value="1"/>
</dbReference>
<dbReference type="SUPFAM" id="SSF46785">
    <property type="entry name" value="Winged helix' DNA-binding domain"/>
    <property type="match status" value="1"/>
</dbReference>
<gene>
    <name evidence="6" type="ordered locus">M5M_07710</name>
</gene>
<dbReference type="EMBL" id="CP003746">
    <property type="protein sequence ID" value="AFU98733.1"/>
    <property type="molecule type" value="Genomic_DNA"/>
</dbReference>
<keyword evidence="2" id="KW-0805">Transcription regulation</keyword>
<evidence type="ECO:0000256" key="1">
    <source>
        <dbReference type="ARBA" id="ARBA00009437"/>
    </source>
</evidence>
<dbReference type="SUPFAM" id="SSF53850">
    <property type="entry name" value="Periplasmic binding protein-like II"/>
    <property type="match status" value="1"/>
</dbReference>
<feature type="domain" description="HTH lysR-type" evidence="5">
    <location>
        <begin position="9"/>
        <end position="66"/>
    </location>
</feature>
<proteinExistence type="inferred from homology"/>
<dbReference type="STRING" id="1117647.M5M_07710"/>
<dbReference type="PANTHER" id="PTHR30126">
    <property type="entry name" value="HTH-TYPE TRANSCRIPTIONAL REGULATOR"/>
    <property type="match status" value="1"/>
</dbReference>
<dbReference type="Pfam" id="PF00126">
    <property type="entry name" value="HTH_1"/>
    <property type="match status" value="1"/>
</dbReference>
<sequence>MKTKLFSYLAPEQLEAFEVTARVGSFSAAARTLGKAQSTISGLINNLEIDTGLELFDRSRREPHLTEHGQSLLAEVRAVMNAFNRLDAKTRSLVAGVEDSITLAVDEAAISRGQLHTTLAAFSEAFQTVSLHLLLAPENDPAMLIREGRADLGLMLAGDDYPEQFQFKGIGTTYFEAVVGAQHPLAQLAEVSANNLRDHLHLRIAGRGREGTASSDFSHRAWYVDSHSQLIDMVRNGLGWAAAPSHLVAPHLADGSLVKLPTSYQLTPFPHGVDLIWPQSRTLGHASRWLIDTLAKQVSGKR</sequence>
<evidence type="ECO:0000313" key="6">
    <source>
        <dbReference type="EMBL" id="AFU98733.1"/>
    </source>
</evidence>
<dbReference type="AlphaFoldDB" id="K4KL12"/>
<dbReference type="InterPro" id="IPR005119">
    <property type="entry name" value="LysR_subst-bd"/>
</dbReference>
<dbReference type="HOGENOM" id="CLU_039613_35_0_6"/>
<dbReference type="Pfam" id="PF03466">
    <property type="entry name" value="LysR_substrate"/>
    <property type="match status" value="1"/>
</dbReference>
<dbReference type="InterPro" id="IPR000847">
    <property type="entry name" value="LysR_HTH_N"/>
</dbReference>
<dbReference type="KEGG" id="saga:M5M_07710"/>
<dbReference type="RefSeq" id="WP_015046906.1">
    <property type="nucleotide sequence ID" value="NC_018868.3"/>
</dbReference>
<name>K4KL12_SIMAS</name>
<protein>
    <submittedName>
        <fullName evidence="6">LysR family transcriptional regulator</fullName>
    </submittedName>
</protein>
<evidence type="ECO:0000256" key="3">
    <source>
        <dbReference type="ARBA" id="ARBA00023125"/>
    </source>
</evidence>